<sequence>MAYVERRSGRHRDATGRVREVVRYRVRYRDSAGTEHSETVARRVDAERRKAEIEVELARGTWRDPQRGQVPLREWVSDWLPTRHDLRATTSARLEMTMAKQVLPRFGDAPLQRITNAEVRRWVSDLLAGGLSAASTRKAVFALRQALEAAIADGRILHNPADKVPLPSERQKRPRFLSQTEVERLVAELPARDRALVLVGAYGGLRWGEAAGLRRRNIDALRSRIRVEGTAVQLGGRITLDNEPKTERSKRSVPIARSVMRRIQEHLDEHVDGSPESLVFTAPGGGPLFRAWSQNTLAPAARRAGLEGLTFHGLRHSFVAIMVAAGCNVREVSEWAGHNSVAFTLTRYGGLYEDGSDAAVDRLDALLGPAGP</sequence>
<dbReference type="PANTHER" id="PTHR30349">
    <property type="entry name" value="PHAGE INTEGRASE-RELATED"/>
    <property type="match status" value="1"/>
</dbReference>
<dbReference type="Gene3D" id="1.10.150.130">
    <property type="match status" value="1"/>
</dbReference>
<proteinExistence type="inferred from homology"/>
<keyword evidence="2" id="KW-0229">DNA integration</keyword>
<protein>
    <submittedName>
        <fullName evidence="6">Site-specific recombinase XerD</fullName>
    </submittedName>
</protein>
<dbReference type="GO" id="GO:0003677">
    <property type="term" value="F:DNA binding"/>
    <property type="evidence" value="ECO:0007669"/>
    <property type="project" value="UniProtKB-KW"/>
</dbReference>
<comment type="similarity">
    <text evidence="1">Belongs to the 'phage' integrase family.</text>
</comment>
<dbReference type="CDD" id="cd01189">
    <property type="entry name" value="INT_ICEBs1_C_like"/>
    <property type="match status" value="1"/>
</dbReference>
<dbReference type="EMBL" id="FOFA01000011">
    <property type="protein sequence ID" value="SER27325.1"/>
    <property type="molecule type" value="Genomic_DNA"/>
</dbReference>
<feature type="domain" description="Tyr recombinase" evidence="5">
    <location>
        <begin position="172"/>
        <end position="361"/>
    </location>
</feature>
<dbReference type="Pfam" id="PF00589">
    <property type="entry name" value="Phage_integrase"/>
    <property type="match status" value="1"/>
</dbReference>
<dbReference type="InterPro" id="IPR011010">
    <property type="entry name" value="DNA_brk_join_enz"/>
</dbReference>
<dbReference type="Pfam" id="PF14659">
    <property type="entry name" value="Phage_int_SAM_3"/>
    <property type="match status" value="1"/>
</dbReference>
<evidence type="ECO:0000256" key="3">
    <source>
        <dbReference type="ARBA" id="ARBA00023125"/>
    </source>
</evidence>
<evidence type="ECO:0000259" key="5">
    <source>
        <dbReference type="PROSITE" id="PS51898"/>
    </source>
</evidence>
<organism evidence="6 7">
    <name type="scientific">Microlunatus flavus</name>
    <dbReference type="NCBI Taxonomy" id="1036181"/>
    <lineage>
        <taxon>Bacteria</taxon>
        <taxon>Bacillati</taxon>
        <taxon>Actinomycetota</taxon>
        <taxon>Actinomycetes</taxon>
        <taxon>Propionibacteriales</taxon>
        <taxon>Propionibacteriaceae</taxon>
        <taxon>Microlunatus</taxon>
    </lineage>
</organism>
<dbReference type="InterPro" id="IPR013762">
    <property type="entry name" value="Integrase-like_cat_sf"/>
</dbReference>
<keyword evidence="4" id="KW-0233">DNA recombination</keyword>
<keyword evidence="7" id="KW-1185">Reference proteome</keyword>
<name>A0A1H9MV86_9ACTN</name>
<accession>A0A1H9MV86</accession>
<reference evidence="7" key="1">
    <citation type="submission" date="2016-10" db="EMBL/GenBank/DDBJ databases">
        <authorList>
            <person name="Varghese N."/>
            <person name="Submissions S."/>
        </authorList>
    </citation>
    <scope>NUCLEOTIDE SEQUENCE [LARGE SCALE GENOMIC DNA]</scope>
    <source>
        <strain evidence="7">CGMCC 4.6856</strain>
    </source>
</reference>
<dbReference type="STRING" id="1036181.SAMN05421756_11179"/>
<dbReference type="AlphaFoldDB" id="A0A1H9MV86"/>
<evidence type="ECO:0000256" key="2">
    <source>
        <dbReference type="ARBA" id="ARBA00022908"/>
    </source>
</evidence>
<dbReference type="GO" id="GO:0015074">
    <property type="term" value="P:DNA integration"/>
    <property type="evidence" value="ECO:0007669"/>
    <property type="project" value="UniProtKB-KW"/>
</dbReference>
<dbReference type="PANTHER" id="PTHR30349:SF64">
    <property type="entry name" value="PROPHAGE INTEGRASE INTD-RELATED"/>
    <property type="match status" value="1"/>
</dbReference>
<keyword evidence="3" id="KW-0238">DNA-binding</keyword>
<dbReference type="SUPFAM" id="SSF56349">
    <property type="entry name" value="DNA breaking-rejoining enzymes"/>
    <property type="match status" value="1"/>
</dbReference>
<dbReference type="InterPro" id="IPR010998">
    <property type="entry name" value="Integrase_recombinase_N"/>
</dbReference>
<dbReference type="Proteomes" id="UP000198504">
    <property type="component" value="Unassembled WGS sequence"/>
</dbReference>
<dbReference type="OrthoDB" id="1822491at2"/>
<evidence type="ECO:0000256" key="4">
    <source>
        <dbReference type="ARBA" id="ARBA00023172"/>
    </source>
</evidence>
<dbReference type="PROSITE" id="PS51898">
    <property type="entry name" value="TYR_RECOMBINASE"/>
    <property type="match status" value="1"/>
</dbReference>
<dbReference type="Gene3D" id="1.10.443.10">
    <property type="entry name" value="Intergrase catalytic core"/>
    <property type="match status" value="1"/>
</dbReference>
<dbReference type="InterPro" id="IPR050090">
    <property type="entry name" value="Tyrosine_recombinase_XerCD"/>
</dbReference>
<dbReference type="InterPro" id="IPR004107">
    <property type="entry name" value="Integrase_SAM-like_N"/>
</dbReference>
<gene>
    <name evidence="6" type="ORF">SAMN05421756_11179</name>
</gene>
<dbReference type="InterPro" id="IPR002104">
    <property type="entry name" value="Integrase_catalytic"/>
</dbReference>
<dbReference type="GO" id="GO:0006310">
    <property type="term" value="P:DNA recombination"/>
    <property type="evidence" value="ECO:0007669"/>
    <property type="project" value="UniProtKB-KW"/>
</dbReference>
<evidence type="ECO:0000256" key="1">
    <source>
        <dbReference type="ARBA" id="ARBA00008857"/>
    </source>
</evidence>
<evidence type="ECO:0000313" key="7">
    <source>
        <dbReference type="Proteomes" id="UP000198504"/>
    </source>
</evidence>
<evidence type="ECO:0000313" key="6">
    <source>
        <dbReference type="EMBL" id="SER27325.1"/>
    </source>
</evidence>